<evidence type="ECO:0000313" key="1">
    <source>
        <dbReference type="EMBL" id="MDC7227998.1"/>
    </source>
</evidence>
<name>A0AAJ1IES0_9SPIO</name>
<evidence type="ECO:0000313" key="2">
    <source>
        <dbReference type="Proteomes" id="UP001221217"/>
    </source>
</evidence>
<dbReference type="EMBL" id="JAQQAL010000037">
    <property type="protein sequence ID" value="MDC7227998.1"/>
    <property type="molecule type" value="Genomic_DNA"/>
</dbReference>
<accession>A0AAJ1IES0</accession>
<feature type="non-terminal residue" evidence="1">
    <location>
        <position position="1"/>
    </location>
</feature>
<proteinExistence type="predicted"/>
<gene>
    <name evidence="1" type="ORF">PQJ61_14640</name>
</gene>
<protein>
    <submittedName>
        <fullName evidence="1">Uncharacterized protein</fullName>
    </submittedName>
</protein>
<dbReference type="Proteomes" id="UP001221217">
    <property type="component" value="Unassembled WGS sequence"/>
</dbReference>
<sequence length="65" mass="7132">LPICSRKLEGCKWIALSAASGYSVAPEGKGRAEFTVYVLEKIGDEIMSEMSAEEIEVLKTTLLRI</sequence>
<organism evidence="1 2">
    <name type="scientific">Candidatus Thalassospirochaeta sargassi</name>
    <dbReference type="NCBI Taxonomy" id="3119039"/>
    <lineage>
        <taxon>Bacteria</taxon>
        <taxon>Pseudomonadati</taxon>
        <taxon>Spirochaetota</taxon>
        <taxon>Spirochaetia</taxon>
        <taxon>Spirochaetales</taxon>
        <taxon>Spirochaetaceae</taxon>
        <taxon>Candidatus Thalassospirochaeta</taxon>
    </lineage>
</organism>
<comment type="caution">
    <text evidence="1">The sequence shown here is derived from an EMBL/GenBank/DDBJ whole genome shotgun (WGS) entry which is preliminary data.</text>
</comment>
<dbReference type="AlphaFoldDB" id="A0AAJ1IES0"/>
<reference evidence="1 2" key="1">
    <citation type="submission" date="2022-12" db="EMBL/GenBank/DDBJ databases">
        <title>Metagenome assembled genome from gulf of manar.</title>
        <authorList>
            <person name="Kohli P."/>
            <person name="Pk S."/>
            <person name="Venkata Ramana C."/>
            <person name="Sasikala C."/>
        </authorList>
    </citation>
    <scope>NUCLEOTIDE SEQUENCE [LARGE SCALE GENOMIC DNA]</scope>
    <source>
        <strain evidence="1">JB008</strain>
    </source>
</reference>